<sequence length="129" mass="14892">QRCFSNKSNLQVFLLSFELMVSVRDGNRKIPKTNEFWHYIFKFRSVEMRNNSTAMAATGASCCLFALWRGQSGLDANPLTFLQRRQRYRLRSAYMLVLHCKQIGVLAAEMKMCASYSKHVDIPHHVSNA</sequence>
<proteinExistence type="predicted"/>
<protein>
    <submittedName>
        <fullName evidence="1">Uncharacterized protein</fullName>
    </submittedName>
</protein>
<evidence type="ECO:0000313" key="2">
    <source>
        <dbReference type="Proteomes" id="UP000291084"/>
    </source>
</evidence>
<dbReference type="Proteomes" id="UP000291084">
    <property type="component" value="Chromosome 1"/>
</dbReference>
<gene>
    <name evidence="1" type="primary">Vigan.01G511900</name>
    <name evidence="1" type="ORF">VIGAN_01511900</name>
</gene>
<reference evidence="1 2" key="1">
    <citation type="journal article" date="2015" name="Sci. Rep.">
        <title>The power of single molecule real-time sequencing technology in the de novo assembly of a eukaryotic genome.</title>
        <authorList>
            <person name="Sakai H."/>
            <person name="Naito K."/>
            <person name="Ogiso-Tanaka E."/>
            <person name="Takahashi Y."/>
            <person name="Iseki K."/>
            <person name="Muto C."/>
            <person name="Satou K."/>
            <person name="Teruya K."/>
            <person name="Shiroma A."/>
            <person name="Shimoji M."/>
            <person name="Hirano T."/>
            <person name="Itoh T."/>
            <person name="Kaga A."/>
            <person name="Tomooka N."/>
        </authorList>
    </citation>
    <scope>NUCLEOTIDE SEQUENCE [LARGE SCALE GENOMIC DNA]</scope>
    <source>
        <strain evidence="2">cv. Shumari</strain>
    </source>
</reference>
<organism evidence="1 2">
    <name type="scientific">Vigna angularis var. angularis</name>
    <dbReference type="NCBI Taxonomy" id="157739"/>
    <lineage>
        <taxon>Eukaryota</taxon>
        <taxon>Viridiplantae</taxon>
        <taxon>Streptophyta</taxon>
        <taxon>Embryophyta</taxon>
        <taxon>Tracheophyta</taxon>
        <taxon>Spermatophyta</taxon>
        <taxon>Magnoliopsida</taxon>
        <taxon>eudicotyledons</taxon>
        <taxon>Gunneridae</taxon>
        <taxon>Pentapetalae</taxon>
        <taxon>rosids</taxon>
        <taxon>fabids</taxon>
        <taxon>Fabales</taxon>
        <taxon>Fabaceae</taxon>
        <taxon>Papilionoideae</taxon>
        <taxon>50 kb inversion clade</taxon>
        <taxon>NPAAA clade</taxon>
        <taxon>indigoferoid/millettioid clade</taxon>
        <taxon>Phaseoleae</taxon>
        <taxon>Vigna</taxon>
    </lineage>
</organism>
<dbReference type="EMBL" id="AP015034">
    <property type="protein sequence ID" value="BAT77038.1"/>
    <property type="molecule type" value="Genomic_DNA"/>
</dbReference>
<evidence type="ECO:0000313" key="1">
    <source>
        <dbReference type="EMBL" id="BAT77038.1"/>
    </source>
</evidence>
<feature type="non-terminal residue" evidence="1">
    <location>
        <position position="1"/>
    </location>
</feature>
<keyword evidence="2" id="KW-1185">Reference proteome</keyword>
<accession>A0A0S3R978</accession>
<name>A0A0S3R978_PHAAN</name>
<dbReference type="AlphaFoldDB" id="A0A0S3R978"/>